<reference evidence="2" key="1">
    <citation type="submission" date="2018-05" db="EMBL/GenBank/DDBJ databases">
        <authorList>
            <person name="Liu B.-T."/>
        </authorList>
    </citation>
    <scope>NUCLEOTIDE SEQUENCE [LARGE SCALE GENOMIC DNA]</scope>
    <source>
        <strain evidence="2">WD6-1</strain>
    </source>
</reference>
<dbReference type="EMBL" id="QEXV01000003">
    <property type="protein sequence ID" value="PWE17697.1"/>
    <property type="molecule type" value="Genomic_DNA"/>
</dbReference>
<organism evidence="1 2">
    <name type="scientific">Marinicauda salina</name>
    <dbReference type="NCBI Taxonomy" id="2135793"/>
    <lineage>
        <taxon>Bacteria</taxon>
        <taxon>Pseudomonadati</taxon>
        <taxon>Pseudomonadota</taxon>
        <taxon>Alphaproteobacteria</taxon>
        <taxon>Maricaulales</taxon>
        <taxon>Maricaulaceae</taxon>
        <taxon>Marinicauda</taxon>
    </lineage>
</organism>
<name>A0A2U2BUN0_9PROT</name>
<dbReference type="OrthoDB" id="9801906at2"/>
<gene>
    <name evidence="1" type="ORF">DDZ18_08545</name>
</gene>
<dbReference type="Proteomes" id="UP000245168">
    <property type="component" value="Unassembled WGS sequence"/>
</dbReference>
<comment type="caution">
    <text evidence="1">The sequence shown here is derived from an EMBL/GenBank/DDBJ whole genome shotgun (WGS) entry which is preliminary data.</text>
</comment>
<evidence type="ECO:0000313" key="1">
    <source>
        <dbReference type="EMBL" id="PWE17697.1"/>
    </source>
</evidence>
<dbReference type="RefSeq" id="WP_109252928.1">
    <property type="nucleotide sequence ID" value="NZ_QEXV01000003.1"/>
</dbReference>
<evidence type="ECO:0000313" key="2">
    <source>
        <dbReference type="Proteomes" id="UP000245168"/>
    </source>
</evidence>
<proteinExistence type="predicted"/>
<sequence>MNEFDREFTGEAHLEYGDADYLILKPGAYVTCAVTGERIPLNALRYWSAELQEAYRDADAATKRWLEVHGGPGSKRAS</sequence>
<accession>A0A2U2BUN0</accession>
<dbReference type="AlphaFoldDB" id="A0A2U2BUN0"/>
<protein>
    <submittedName>
        <fullName evidence="1">DUF2093 domain-containing protein</fullName>
    </submittedName>
</protein>
<dbReference type="Pfam" id="PF09866">
    <property type="entry name" value="DUF2093"/>
    <property type="match status" value="1"/>
</dbReference>
<dbReference type="InterPro" id="IPR018661">
    <property type="entry name" value="DUF2093"/>
</dbReference>
<keyword evidence="2" id="KW-1185">Reference proteome</keyword>